<organism evidence="1">
    <name type="scientific">Lepeophtheirus salmonis</name>
    <name type="common">Salmon louse</name>
    <name type="synonym">Caligus salmonis</name>
    <dbReference type="NCBI Taxonomy" id="72036"/>
    <lineage>
        <taxon>Eukaryota</taxon>
        <taxon>Metazoa</taxon>
        <taxon>Ecdysozoa</taxon>
        <taxon>Arthropoda</taxon>
        <taxon>Crustacea</taxon>
        <taxon>Multicrustacea</taxon>
        <taxon>Hexanauplia</taxon>
        <taxon>Copepoda</taxon>
        <taxon>Siphonostomatoida</taxon>
        <taxon>Caligidae</taxon>
        <taxon>Lepeophtheirus</taxon>
    </lineage>
</organism>
<accession>A0A0K2T9T5</accession>
<evidence type="ECO:0000313" key="1">
    <source>
        <dbReference type="EMBL" id="CDW22773.1"/>
    </source>
</evidence>
<sequence>MPNEIQIMPLISKKNKNLIAGNTMFWNVLVNYQFFLSLLSRHQRITILIARHRHSMLGHVICPNFMYFISMV</sequence>
<proteinExistence type="predicted"/>
<dbReference type="EMBL" id="HACA01005412">
    <property type="protein sequence ID" value="CDW22773.1"/>
    <property type="molecule type" value="Transcribed_RNA"/>
</dbReference>
<name>A0A0K2T9T5_LEPSM</name>
<reference evidence="1" key="1">
    <citation type="submission" date="2014-05" db="EMBL/GenBank/DDBJ databases">
        <authorList>
            <person name="Chronopoulou M."/>
        </authorList>
    </citation>
    <scope>NUCLEOTIDE SEQUENCE</scope>
    <source>
        <tissue evidence="1">Whole organism</tissue>
    </source>
</reference>
<dbReference type="AlphaFoldDB" id="A0A0K2T9T5"/>
<protein>
    <submittedName>
        <fullName evidence="1">Uncharacterized protein</fullName>
    </submittedName>
</protein>